<dbReference type="EMBL" id="CP117269">
    <property type="protein sequence ID" value="WFS26327.1"/>
    <property type="molecule type" value="Genomic_DNA"/>
</dbReference>
<gene>
    <name evidence="2" type="ORF">PR018_25215</name>
</gene>
<dbReference type="Proteomes" id="UP000318939">
    <property type="component" value="Plasmid pTi6.2"/>
</dbReference>
<keyword evidence="1" id="KW-0732">Signal</keyword>
<evidence type="ECO:0000256" key="1">
    <source>
        <dbReference type="SAM" id="SignalP"/>
    </source>
</evidence>
<feature type="signal peptide" evidence="1">
    <location>
        <begin position="1"/>
        <end position="27"/>
    </location>
</feature>
<keyword evidence="2" id="KW-0614">Plasmid</keyword>
<keyword evidence="3" id="KW-1185">Reference proteome</keyword>
<reference evidence="2" key="2">
    <citation type="journal article" date="2023" name="MicrobiologyOpen">
        <title>Genomics of the tumorigenes clade of the family Rhizobiaceae and description of Rhizobium rhododendri sp. nov.</title>
        <authorList>
            <person name="Kuzmanovic N."/>
            <person name="diCenzo G.C."/>
            <person name="Bunk B."/>
            <person name="Sproeer C."/>
            <person name="Fruehling A."/>
            <person name="Neumann-Schaal M."/>
            <person name="Overmann J."/>
            <person name="Smalla K."/>
        </authorList>
    </citation>
    <scope>NUCLEOTIDE SEQUENCE</scope>
    <source>
        <strain evidence="2">Rho-6.2</strain>
        <plasmid evidence="2">pTi6.2</plasmid>
    </source>
</reference>
<feature type="chain" id="PRO_5046683803" evidence="1">
    <location>
        <begin position="28"/>
        <end position="88"/>
    </location>
</feature>
<reference evidence="2" key="1">
    <citation type="journal article" date="2019" name="Phytopathology">
        <title>A Novel Group of Rhizobium tumorigenes-Like Agrobacteria Associated with Crown Gall Disease of Rhododendron and Blueberry.</title>
        <authorList>
            <person name="Kuzmanovic N."/>
            <person name="Behrens P."/>
            <person name="Idczak E."/>
            <person name="Wagner S."/>
            <person name="Gotz M."/>
            <person name="Sproer C."/>
            <person name="Bunk B."/>
            <person name="Overmann J."/>
            <person name="Smalla K."/>
        </authorList>
    </citation>
    <scope>NUCLEOTIDE SEQUENCE</scope>
    <source>
        <strain evidence="2">Rho-6.2</strain>
    </source>
</reference>
<dbReference type="RefSeq" id="WP_142832133.1">
    <property type="nucleotide sequence ID" value="NZ_CP117269.1"/>
</dbReference>
<geneLocation type="plasmid" evidence="2 3">
    <name>pTi6.2</name>
</geneLocation>
<proteinExistence type="predicted"/>
<name>A0ABY8IRK3_9HYPH</name>
<sequence>MRTLIAASLFNVVALAGFVALAIPTHAASVPCEEMLKDMRATKASAKLSDADKTKVDDLEAKAVERCNADDDTRSDKFLSEAMKIMGK</sequence>
<protein>
    <submittedName>
        <fullName evidence="2">Uncharacterized protein</fullName>
    </submittedName>
</protein>
<organism evidence="2 3">
    <name type="scientific">Rhizobium rhododendri</name>
    <dbReference type="NCBI Taxonomy" id="2506430"/>
    <lineage>
        <taxon>Bacteria</taxon>
        <taxon>Pseudomonadati</taxon>
        <taxon>Pseudomonadota</taxon>
        <taxon>Alphaproteobacteria</taxon>
        <taxon>Hyphomicrobiales</taxon>
        <taxon>Rhizobiaceae</taxon>
        <taxon>Rhizobium/Agrobacterium group</taxon>
        <taxon>Rhizobium</taxon>
    </lineage>
</organism>
<evidence type="ECO:0000313" key="2">
    <source>
        <dbReference type="EMBL" id="WFS26327.1"/>
    </source>
</evidence>
<accession>A0ABY8IRK3</accession>
<evidence type="ECO:0000313" key="3">
    <source>
        <dbReference type="Proteomes" id="UP000318939"/>
    </source>
</evidence>